<dbReference type="Proteomes" id="UP001432027">
    <property type="component" value="Unassembled WGS sequence"/>
</dbReference>
<name>A0AAV5UK25_9BILA</name>
<feature type="compositionally biased region" description="Pro residues" evidence="1">
    <location>
        <begin position="32"/>
        <end position="44"/>
    </location>
</feature>
<feature type="region of interest" description="Disordered" evidence="1">
    <location>
        <begin position="69"/>
        <end position="102"/>
    </location>
</feature>
<reference evidence="2" key="1">
    <citation type="submission" date="2023-10" db="EMBL/GenBank/DDBJ databases">
        <title>Genome assembly of Pristionchus species.</title>
        <authorList>
            <person name="Yoshida K."/>
            <person name="Sommer R.J."/>
        </authorList>
    </citation>
    <scope>NUCLEOTIDE SEQUENCE</scope>
    <source>
        <strain evidence="2">RS0144</strain>
    </source>
</reference>
<dbReference type="EMBL" id="BTSX01000006">
    <property type="protein sequence ID" value="GMT07312.1"/>
    <property type="molecule type" value="Genomic_DNA"/>
</dbReference>
<feature type="region of interest" description="Disordered" evidence="1">
    <location>
        <begin position="1"/>
        <end position="54"/>
    </location>
</feature>
<gene>
    <name evidence="2" type="ORF">PENTCL1PPCAC_29486</name>
</gene>
<evidence type="ECO:0000256" key="1">
    <source>
        <dbReference type="SAM" id="MobiDB-lite"/>
    </source>
</evidence>
<sequence>SKCFPRTIPMWSENKKFPASLDDTQPHDPPEEQSPPVTPAPPLPDLSSLPLHPLTPVLAPRRCLSIVPEANEEKEDAEARKSSPFPTPTIARNGHCSSPSSVSVHDEITALPSTEDDVTRVTPDRPRGLVRRFTTWVRRRLSRREADLVNIVEEQN</sequence>
<dbReference type="AlphaFoldDB" id="A0AAV5UK25"/>
<feature type="compositionally biased region" description="Low complexity" evidence="1">
    <location>
        <begin position="45"/>
        <end position="54"/>
    </location>
</feature>
<comment type="caution">
    <text evidence="2">The sequence shown here is derived from an EMBL/GenBank/DDBJ whole genome shotgun (WGS) entry which is preliminary data.</text>
</comment>
<proteinExistence type="predicted"/>
<evidence type="ECO:0000313" key="2">
    <source>
        <dbReference type="EMBL" id="GMT07312.1"/>
    </source>
</evidence>
<accession>A0AAV5UK25</accession>
<feature type="non-terminal residue" evidence="2">
    <location>
        <position position="1"/>
    </location>
</feature>
<evidence type="ECO:0000313" key="3">
    <source>
        <dbReference type="Proteomes" id="UP001432027"/>
    </source>
</evidence>
<organism evidence="2 3">
    <name type="scientific">Pristionchus entomophagus</name>
    <dbReference type="NCBI Taxonomy" id="358040"/>
    <lineage>
        <taxon>Eukaryota</taxon>
        <taxon>Metazoa</taxon>
        <taxon>Ecdysozoa</taxon>
        <taxon>Nematoda</taxon>
        <taxon>Chromadorea</taxon>
        <taxon>Rhabditida</taxon>
        <taxon>Rhabditina</taxon>
        <taxon>Diplogasteromorpha</taxon>
        <taxon>Diplogasteroidea</taxon>
        <taxon>Neodiplogasteridae</taxon>
        <taxon>Pristionchus</taxon>
    </lineage>
</organism>
<keyword evidence="3" id="KW-1185">Reference proteome</keyword>
<protein>
    <submittedName>
        <fullName evidence="2">Uncharacterized protein</fullName>
    </submittedName>
</protein>